<dbReference type="EMBL" id="CP005077">
    <property type="protein sequence ID" value="AGM25159.1"/>
    <property type="molecule type" value="Genomic_DNA"/>
</dbReference>
<organism evidence="1 2">
    <name type="scientific">Spiroplasma chrysopicola DF-1</name>
    <dbReference type="NCBI Taxonomy" id="1276227"/>
    <lineage>
        <taxon>Bacteria</taxon>
        <taxon>Bacillati</taxon>
        <taxon>Mycoplasmatota</taxon>
        <taxon>Mollicutes</taxon>
        <taxon>Entomoplasmatales</taxon>
        <taxon>Spiroplasmataceae</taxon>
        <taxon>Spiroplasma</taxon>
    </lineage>
</organism>
<accession>R4UBA5</accession>
<reference evidence="1 2" key="1">
    <citation type="journal article" date="2013" name="Genome Biol. Evol.">
        <title>Complete genomes of two dipteran-associated spiroplasmas provided insights into the origin, dynamics, and impacts of viral invasion in spiroplasma.</title>
        <authorList>
            <person name="Ku C."/>
            <person name="Lo W.S."/>
            <person name="Chen L.L."/>
            <person name="Kuo C.H."/>
        </authorList>
    </citation>
    <scope>NUCLEOTIDE SEQUENCE [LARGE SCALE GENOMIC DNA]</scope>
    <source>
        <strain evidence="1 2">DF-1</strain>
    </source>
</reference>
<dbReference type="RefSeq" id="WP_016338984.1">
    <property type="nucleotide sequence ID" value="NC_021280.1"/>
</dbReference>
<dbReference type="HOGENOM" id="CLU_2481727_0_0_14"/>
<sequence>MTIEEFNNKYKRKYEIKIKNHISLGFKLDLFDLKNRITICECFFIKKPIISNWGIYLKIMKDYINVIDTVITDKNFDKNNIYNKEKF</sequence>
<protein>
    <submittedName>
        <fullName evidence="1">Uncharacterized protein</fullName>
    </submittedName>
</protein>
<dbReference type="KEGG" id="scr:SCHRY_v1c05810"/>
<dbReference type="PATRIC" id="fig|1276227.3.peg.584"/>
<dbReference type="Proteomes" id="UP000013964">
    <property type="component" value="Chromosome"/>
</dbReference>
<proteinExistence type="predicted"/>
<keyword evidence="2" id="KW-1185">Reference proteome</keyword>
<gene>
    <name evidence="1" type="ORF">SCHRY_v1c05810</name>
</gene>
<name>R4UBA5_9MOLU</name>
<dbReference type="AlphaFoldDB" id="R4UBA5"/>
<evidence type="ECO:0000313" key="2">
    <source>
        <dbReference type="Proteomes" id="UP000013964"/>
    </source>
</evidence>
<dbReference type="STRING" id="1276227.SCHRY_v1c05810"/>
<evidence type="ECO:0000313" key="1">
    <source>
        <dbReference type="EMBL" id="AGM25159.1"/>
    </source>
</evidence>